<evidence type="ECO:0000256" key="4">
    <source>
        <dbReference type="ARBA" id="ARBA00023237"/>
    </source>
</evidence>
<keyword evidence="4 6" id="KW-0998">Cell outer membrane</keyword>
<protein>
    <recommendedName>
        <fullName evidence="6">LPS-assembly lipoprotein LptE</fullName>
    </recommendedName>
</protein>
<evidence type="ECO:0000256" key="6">
    <source>
        <dbReference type="HAMAP-Rule" id="MF_01186"/>
    </source>
</evidence>
<proteinExistence type="inferred from homology"/>
<keyword evidence="1" id="KW-0732">Signal</keyword>
<dbReference type="InterPro" id="IPR007485">
    <property type="entry name" value="LPS_assembly_LptE"/>
</dbReference>
<evidence type="ECO:0000313" key="7">
    <source>
        <dbReference type="EMBL" id="SMC56854.1"/>
    </source>
</evidence>
<dbReference type="GO" id="GO:0009279">
    <property type="term" value="C:cell outer membrane"/>
    <property type="evidence" value="ECO:0007669"/>
    <property type="project" value="UniProtKB-UniRule"/>
</dbReference>
<sequence>MHFLFTHRTISRWLLAVLLLGSLLVSSCGFHLRGPVNLPYKTLYLNGTMTQELRLYLNRYLKTSVNTAIVSNVQEAELILNINETIGKQILSYNSAGQITAYRIVASVNFTVSNANGDELIESSNLFITRDMDFSISTPTASGELEALLVTDMRQDIVSQIARRLSTLQQKPSPVLAPTIK</sequence>
<dbReference type="PANTHER" id="PTHR38098:SF1">
    <property type="entry name" value="LPS-ASSEMBLY LIPOPROTEIN LPTE"/>
    <property type="match status" value="1"/>
</dbReference>
<dbReference type="GO" id="GO:0043165">
    <property type="term" value="P:Gram-negative-bacterium-type cell outer membrane assembly"/>
    <property type="evidence" value="ECO:0007669"/>
    <property type="project" value="UniProtKB-UniRule"/>
</dbReference>
<dbReference type="PANTHER" id="PTHR38098">
    <property type="entry name" value="LPS-ASSEMBLY LIPOPROTEIN LPTE"/>
    <property type="match status" value="1"/>
</dbReference>
<dbReference type="GO" id="GO:0015920">
    <property type="term" value="P:lipopolysaccharide transport"/>
    <property type="evidence" value="ECO:0007669"/>
    <property type="project" value="TreeGrafter"/>
</dbReference>
<keyword evidence="3" id="KW-0564">Palmitate</keyword>
<keyword evidence="8" id="KW-1185">Reference proteome</keyword>
<keyword evidence="2 6" id="KW-0472">Membrane</keyword>
<dbReference type="GO" id="GO:1990351">
    <property type="term" value="C:transporter complex"/>
    <property type="evidence" value="ECO:0007669"/>
    <property type="project" value="TreeGrafter"/>
</dbReference>
<dbReference type="STRING" id="1938817.SAMN06296008_10820"/>
<dbReference type="HAMAP" id="MF_01186">
    <property type="entry name" value="LPS_assembly_LptE"/>
    <property type="match status" value="1"/>
</dbReference>
<comment type="similarity">
    <text evidence="6">Belongs to the LptE lipoprotein family.</text>
</comment>
<dbReference type="AlphaFoldDB" id="A0A1W2A863"/>
<evidence type="ECO:0000313" key="8">
    <source>
        <dbReference type="Proteomes" id="UP000192708"/>
    </source>
</evidence>
<dbReference type="Gene3D" id="3.30.160.150">
    <property type="entry name" value="Lipoprotein like domain"/>
    <property type="match status" value="1"/>
</dbReference>
<comment type="function">
    <text evidence="6">Together with LptD, is involved in the assembly of lipopolysaccharide (LPS) at the surface of the outer membrane. Required for the proper assembly of LptD. Binds LPS and may serve as the LPS recognition site at the outer membrane.</text>
</comment>
<organism evidence="7 8">
    <name type="scientific">Polynucleobacter kasalickyi</name>
    <dbReference type="NCBI Taxonomy" id="1938817"/>
    <lineage>
        <taxon>Bacteria</taxon>
        <taxon>Pseudomonadati</taxon>
        <taxon>Pseudomonadota</taxon>
        <taxon>Betaproteobacteria</taxon>
        <taxon>Burkholderiales</taxon>
        <taxon>Burkholderiaceae</taxon>
        <taxon>Polynucleobacter</taxon>
    </lineage>
</organism>
<dbReference type="RefSeq" id="WP_159460862.1">
    <property type="nucleotide sequence ID" value="NZ_FWXJ01000008.1"/>
</dbReference>
<comment type="subunit">
    <text evidence="6">Component of the lipopolysaccharide transport and assembly complex. Interacts with LptD.</text>
</comment>
<name>A0A1W2A863_9BURK</name>
<evidence type="ECO:0000256" key="1">
    <source>
        <dbReference type="ARBA" id="ARBA00022729"/>
    </source>
</evidence>
<keyword evidence="5 7" id="KW-0449">Lipoprotein</keyword>
<evidence type="ECO:0000256" key="3">
    <source>
        <dbReference type="ARBA" id="ARBA00023139"/>
    </source>
</evidence>
<evidence type="ECO:0000256" key="2">
    <source>
        <dbReference type="ARBA" id="ARBA00023136"/>
    </source>
</evidence>
<accession>A0A1W2A863</accession>
<gene>
    <name evidence="6" type="primary">lptE</name>
    <name evidence="7" type="ORF">SAMN06296008_10820</name>
</gene>
<dbReference type="GO" id="GO:0001530">
    <property type="term" value="F:lipopolysaccharide binding"/>
    <property type="evidence" value="ECO:0007669"/>
    <property type="project" value="TreeGrafter"/>
</dbReference>
<evidence type="ECO:0000256" key="5">
    <source>
        <dbReference type="ARBA" id="ARBA00023288"/>
    </source>
</evidence>
<dbReference type="OrthoDB" id="5298094at2"/>
<dbReference type="EMBL" id="FWXJ01000008">
    <property type="protein sequence ID" value="SMC56854.1"/>
    <property type="molecule type" value="Genomic_DNA"/>
</dbReference>
<reference evidence="7 8" key="1">
    <citation type="submission" date="2017-04" db="EMBL/GenBank/DDBJ databases">
        <authorList>
            <person name="Afonso C.L."/>
            <person name="Miller P.J."/>
            <person name="Scott M.A."/>
            <person name="Spackman E."/>
            <person name="Goraichik I."/>
            <person name="Dimitrov K.M."/>
            <person name="Suarez D.L."/>
            <person name="Swayne D.E."/>
        </authorList>
    </citation>
    <scope>NUCLEOTIDE SEQUENCE [LARGE SCALE GENOMIC DNA]</scope>
    <source>
        <strain evidence="7 8">VK13</strain>
    </source>
</reference>
<dbReference type="Proteomes" id="UP000192708">
    <property type="component" value="Unassembled WGS sequence"/>
</dbReference>
<dbReference type="Pfam" id="PF04390">
    <property type="entry name" value="LptE"/>
    <property type="match status" value="1"/>
</dbReference>